<evidence type="ECO:0000313" key="2">
    <source>
        <dbReference type="Proteomes" id="UP001374803"/>
    </source>
</evidence>
<keyword evidence="2" id="KW-1185">Reference proteome</keyword>
<dbReference type="Proteomes" id="UP001374803">
    <property type="component" value="Chromosome"/>
</dbReference>
<proteinExistence type="predicted"/>
<organism evidence="1 2">
    <name type="scientific">Pendulispora rubella</name>
    <dbReference type="NCBI Taxonomy" id="2741070"/>
    <lineage>
        <taxon>Bacteria</taxon>
        <taxon>Pseudomonadati</taxon>
        <taxon>Myxococcota</taxon>
        <taxon>Myxococcia</taxon>
        <taxon>Myxococcales</taxon>
        <taxon>Sorangiineae</taxon>
        <taxon>Pendulisporaceae</taxon>
        <taxon>Pendulispora</taxon>
    </lineage>
</organism>
<dbReference type="RefSeq" id="WP_394837741.1">
    <property type="nucleotide sequence ID" value="NZ_CP089929.1"/>
</dbReference>
<name>A0ABZ2LFV3_9BACT</name>
<protein>
    <submittedName>
        <fullName evidence="1">Uncharacterized protein</fullName>
    </submittedName>
</protein>
<sequence>MEPPEVLRELEKLARRLGMRVRHEPFDPRLIEGKGGLCWVHGHPIVMLDGGAPILDKIGVLAEALARFDIVPLYLPPALRQSIERRRTVRSA</sequence>
<accession>A0ABZ2LFV3</accession>
<reference evidence="1" key="1">
    <citation type="submission" date="2021-12" db="EMBL/GenBank/DDBJ databases">
        <title>Discovery of the Pendulisporaceae a myxobacterial family with distinct sporulation behavior and unique specialized metabolism.</title>
        <authorList>
            <person name="Garcia R."/>
            <person name="Popoff A."/>
            <person name="Bader C.D."/>
            <person name="Loehr J."/>
            <person name="Walesch S."/>
            <person name="Walt C."/>
            <person name="Boldt J."/>
            <person name="Bunk B."/>
            <person name="Haeckl F.J.F.P.J."/>
            <person name="Gunesch A.P."/>
            <person name="Birkelbach J."/>
            <person name="Nuebel U."/>
            <person name="Pietschmann T."/>
            <person name="Bach T."/>
            <person name="Mueller R."/>
        </authorList>
    </citation>
    <scope>NUCLEOTIDE SEQUENCE</scope>
    <source>
        <strain evidence="1">MSr11367</strain>
    </source>
</reference>
<evidence type="ECO:0000313" key="1">
    <source>
        <dbReference type="EMBL" id="WXB08066.1"/>
    </source>
</evidence>
<gene>
    <name evidence="1" type="ORF">LVJ94_12585</name>
</gene>
<dbReference type="EMBL" id="CP089983">
    <property type="protein sequence ID" value="WXB08066.1"/>
    <property type="molecule type" value="Genomic_DNA"/>
</dbReference>